<dbReference type="Proteomes" id="UP000507222">
    <property type="component" value="Unassembled WGS sequence"/>
</dbReference>
<feature type="compositionally biased region" description="Low complexity" evidence="1">
    <location>
        <begin position="750"/>
        <end position="765"/>
    </location>
</feature>
<dbReference type="PANTHER" id="PTHR31973">
    <property type="entry name" value="POLYPROTEIN, PUTATIVE-RELATED"/>
    <property type="match status" value="1"/>
</dbReference>
<dbReference type="EMBL" id="CAEKDK010000001">
    <property type="protein sequence ID" value="CAB4263665.1"/>
    <property type="molecule type" value="Genomic_DNA"/>
</dbReference>
<dbReference type="Pfam" id="PF03108">
    <property type="entry name" value="DBD_Tnp_Mut"/>
    <property type="match status" value="1"/>
</dbReference>
<protein>
    <recommendedName>
        <fullName evidence="2">Transposase MuDR plant domain-containing protein</fullName>
    </recommendedName>
</protein>
<reference evidence="3 4" key="1">
    <citation type="submission" date="2020-05" db="EMBL/GenBank/DDBJ databases">
        <authorList>
            <person name="Campoy J."/>
            <person name="Schneeberger K."/>
            <person name="Spophaly S."/>
        </authorList>
    </citation>
    <scope>NUCLEOTIDE SEQUENCE [LARGE SCALE GENOMIC DNA]</scope>
    <source>
        <strain evidence="3">PruArmRojPasFocal</strain>
    </source>
</reference>
<name>A0A6J5TL12_PRUAR</name>
<feature type="region of interest" description="Disordered" evidence="1">
    <location>
        <begin position="74"/>
        <end position="133"/>
    </location>
</feature>
<organism evidence="3 4">
    <name type="scientific">Prunus armeniaca</name>
    <name type="common">Apricot</name>
    <name type="synonym">Armeniaca vulgaris</name>
    <dbReference type="NCBI Taxonomy" id="36596"/>
    <lineage>
        <taxon>Eukaryota</taxon>
        <taxon>Viridiplantae</taxon>
        <taxon>Streptophyta</taxon>
        <taxon>Embryophyta</taxon>
        <taxon>Tracheophyta</taxon>
        <taxon>Spermatophyta</taxon>
        <taxon>Magnoliopsida</taxon>
        <taxon>eudicotyledons</taxon>
        <taxon>Gunneridae</taxon>
        <taxon>Pentapetalae</taxon>
        <taxon>rosids</taxon>
        <taxon>fabids</taxon>
        <taxon>Rosales</taxon>
        <taxon>Rosaceae</taxon>
        <taxon>Amygdaloideae</taxon>
        <taxon>Amygdaleae</taxon>
        <taxon>Prunus</taxon>
    </lineage>
</organism>
<proteinExistence type="predicted"/>
<feature type="region of interest" description="Disordered" evidence="1">
    <location>
        <begin position="705"/>
        <end position="768"/>
    </location>
</feature>
<evidence type="ECO:0000313" key="4">
    <source>
        <dbReference type="Proteomes" id="UP000507222"/>
    </source>
</evidence>
<feature type="compositionally biased region" description="Basic and acidic residues" evidence="1">
    <location>
        <begin position="88"/>
        <end position="133"/>
    </location>
</feature>
<evidence type="ECO:0000313" key="3">
    <source>
        <dbReference type="EMBL" id="CAB4263665.1"/>
    </source>
</evidence>
<evidence type="ECO:0000259" key="2">
    <source>
        <dbReference type="Pfam" id="PF03108"/>
    </source>
</evidence>
<evidence type="ECO:0000256" key="1">
    <source>
        <dbReference type="SAM" id="MobiDB-lite"/>
    </source>
</evidence>
<gene>
    <name evidence="3" type="ORF">CURHAP_LOCUS4315</name>
</gene>
<feature type="domain" description="Transposase MuDR plant" evidence="2">
    <location>
        <begin position="315"/>
        <end position="377"/>
    </location>
</feature>
<feature type="compositionally biased region" description="Basic residues" evidence="1">
    <location>
        <begin position="716"/>
        <end position="735"/>
    </location>
</feature>
<accession>A0A6J5TL12</accession>
<feature type="region of interest" description="Disordered" evidence="1">
    <location>
        <begin position="660"/>
        <end position="679"/>
    </location>
</feature>
<dbReference type="AlphaFoldDB" id="A0A6J5TL12"/>
<dbReference type="InterPro" id="IPR004332">
    <property type="entry name" value="Transposase_MuDR"/>
</dbReference>
<sequence>MYHGGQICGNCYASGNVAWFDYCDKDRMSKADIVPNRGVVIEELDDNYGAIVPVGGKRKQWRQQKKSVVIEELNEYPNGEQSGGGTQKPRESCARQGVSEKGKEKAVERESSAVQEDKEKVVERESSATVDKGKSKVSSVFGKRRARAFCKRRCKYVKKTHDKEDQRSNTVTEGLVEKEVVEGSVEKIKLSRCHLMKTRKARKMTTFCDDKEESADSLDSNFADPNFSCDDNDDDVDFDEWVDKQTKWVGDGAKGKESMSTNAGFESWDWGADVELDLEEYDSDNVQPKYDSDDDTPMTDKWPEFNMATNMADPQFEVGMKFIDCKVFRLAVKEQFIKRNKDVVFVRSEAFKLNVVCAYPDCPWEIYAFKMQHEKTLQSNPSWPVSSFMEMVEKDYNTGVSRQQVYRAKERAFRQIEGIYTEQYSIIWDYCKELRKTNPGTTTKVQCDFNEQLGHPVFQRLYVCLGACKAGFIVGCRPIIGLDGYFLKGVYGGHFLAAIGIYANNETWVIVYAVVEFECKDSWVWFLELLMEELKNLDKDAYAWLTKPEKPPRHWSRSHFSTHVKCDMLLNSRRDKMKNWIKEIFPKIFKKVEINKAKAGGCVTMWSSGGKFQVGSGGISQYIVDLDLRTCSCKEWDLTGWPYVHGVLWDRTNMPPCVPHSYSKQPERPRNARRKEAGECSKKANVVTKVQDSLNLLFVSSSQQTTQTSEVGPSTKTRRAKPTRSVHKGKWKRKATIVAGSSNAPPTNLAAPSSTSTHPASGSTSLATGYALPTSTEASIAILIY</sequence>
<dbReference type="PANTHER" id="PTHR31973:SF199">
    <property type="entry name" value="SWIM-TYPE DOMAIN-CONTAINING PROTEIN"/>
    <property type="match status" value="1"/>
</dbReference>
<feature type="compositionally biased region" description="Basic and acidic residues" evidence="1">
    <location>
        <begin position="665"/>
        <end position="679"/>
    </location>
</feature>